<comment type="caution">
    <text evidence="15">The sequence shown here is derived from an EMBL/GenBank/DDBJ whole genome shotgun (WGS) entry which is preliminary data.</text>
</comment>
<evidence type="ECO:0000256" key="10">
    <source>
        <dbReference type="PIRSR" id="PIRSR634016-4"/>
    </source>
</evidence>
<dbReference type="GO" id="GO:0043171">
    <property type="term" value="P:peptide catabolic process"/>
    <property type="evidence" value="ECO:0007669"/>
    <property type="project" value="TreeGrafter"/>
</dbReference>
<protein>
    <recommendedName>
        <fullName evidence="11">Aminopeptidase</fullName>
        <ecNumber evidence="11">3.4.11.-</ecNumber>
    </recommendedName>
</protein>
<dbReference type="GO" id="GO:0016020">
    <property type="term" value="C:membrane"/>
    <property type="evidence" value="ECO:0007669"/>
    <property type="project" value="TreeGrafter"/>
</dbReference>
<dbReference type="InterPro" id="IPR050344">
    <property type="entry name" value="Peptidase_M1_aminopeptidases"/>
</dbReference>
<keyword evidence="4 9" id="KW-0479">Metal-binding</keyword>
<dbReference type="InterPro" id="IPR001930">
    <property type="entry name" value="Peptidase_M1"/>
</dbReference>
<dbReference type="InterPro" id="IPR042097">
    <property type="entry name" value="Aminopeptidase_N-like_N_sf"/>
</dbReference>
<evidence type="ECO:0000259" key="12">
    <source>
        <dbReference type="Pfam" id="PF01433"/>
    </source>
</evidence>
<dbReference type="GO" id="GO:0005737">
    <property type="term" value="C:cytoplasm"/>
    <property type="evidence" value="ECO:0007669"/>
    <property type="project" value="TreeGrafter"/>
</dbReference>
<dbReference type="AlphaFoldDB" id="A0A177FKD2"/>
<feature type="binding site" evidence="9">
    <location>
        <position position="337"/>
    </location>
    <ligand>
        <name>Zn(2+)</name>
        <dbReference type="ChEBI" id="CHEBI:29105"/>
        <note>catalytic</note>
    </ligand>
</feature>
<dbReference type="InterPro" id="IPR014782">
    <property type="entry name" value="Peptidase_M1_dom"/>
</dbReference>
<feature type="site" description="Transition state stabilizer" evidence="10">
    <location>
        <position position="419"/>
    </location>
</feature>
<organism evidence="15 16">
    <name type="scientific">Fonsecaea monophora</name>
    <dbReference type="NCBI Taxonomy" id="254056"/>
    <lineage>
        <taxon>Eukaryota</taxon>
        <taxon>Fungi</taxon>
        <taxon>Dikarya</taxon>
        <taxon>Ascomycota</taxon>
        <taxon>Pezizomycotina</taxon>
        <taxon>Eurotiomycetes</taxon>
        <taxon>Chaetothyriomycetidae</taxon>
        <taxon>Chaetothyriales</taxon>
        <taxon>Herpotrichiellaceae</taxon>
        <taxon>Fonsecaea</taxon>
    </lineage>
</organism>
<accession>A0A177FKD2</accession>
<evidence type="ECO:0000256" key="4">
    <source>
        <dbReference type="ARBA" id="ARBA00022723"/>
    </source>
</evidence>
<dbReference type="GO" id="GO:0042277">
    <property type="term" value="F:peptide binding"/>
    <property type="evidence" value="ECO:0007669"/>
    <property type="project" value="TreeGrafter"/>
</dbReference>
<gene>
    <name evidence="15" type="ORF">AYO21_01698</name>
</gene>
<feature type="active site" description="Proton acceptor" evidence="8">
    <location>
        <position position="334"/>
    </location>
</feature>
<dbReference type="InterPro" id="IPR027268">
    <property type="entry name" value="Peptidase_M4/M1_CTD_sf"/>
</dbReference>
<dbReference type="GeneID" id="34596876"/>
<dbReference type="Pfam" id="PF01433">
    <property type="entry name" value="Peptidase_M1"/>
    <property type="match status" value="1"/>
</dbReference>
<evidence type="ECO:0000256" key="8">
    <source>
        <dbReference type="PIRSR" id="PIRSR634016-1"/>
    </source>
</evidence>
<keyword evidence="2 11" id="KW-0031">Aminopeptidase</keyword>
<keyword evidence="3 11" id="KW-0645">Protease</keyword>
<dbReference type="GO" id="GO:0070006">
    <property type="term" value="F:metalloaminopeptidase activity"/>
    <property type="evidence" value="ECO:0007669"/>
    <property type="project" value="TreeGrafter"/>
</dbReference>
<dbReference type="CDD" id="cd09601">
    <property type="entry name" value="M1_APN-Q_like"/>
    <property type="match status" value="1"/>
</dbReference>
<dbReference type="EC" id="3.4.11.-" evidence="11"/>
<evidence type="ECO:0000256" key="11">
    <source>
        <dbReference type="RuleBase" id="RU364040"/>
    </source>
</evidence>
<dbReference type="SUPFAM" id="SSF63737">
    <property type="entry name" value="Leukotriene A4 hydrolase N-terminal domain"/>
    <property type="match status" value="1"/>
</dbReference>
<dbReference type="SUPFAM" id="SSF55486">
    <property type="entry name" value="Metalloproteases ('zincins'), catalytic domain"/>
    <property type="match status" value="1"/>
</dbReference>
<evidence type="ECO:0000256" key="5">
    <source>
        <dbReference type="ARBA" id="ARBA00022801"/>
    </source>
</evidence>
<evidence type="ECO:0000313" key="16">
    <source>
        <dbReference type="Proteomes" id="UP000077002"/>
    </source>
</evidence>
<dbReference type="OrthoDB" id="10031169at2759"/>
<keyword evidence="6 9" id="KW-0862">Zinc</keyword>
<comment type="cofactor">
    <cofactor evidence="9 11">
        <name>Zn(2+)</name>
        <dbReference type="ChEBI" id="CHEBI:29105"/>
    </cofactor>
    <text evidence="9 11">Binds 1 zinc ion per subunit.</text>
</comment>
<comment type="similarity">
    <text evidence="1 11">Belongs to the peptidase M1 family.</text>
</comment>
<reference evidence="15 16" key="1">
    <citation type="submission" date="2016-03" db="EMBL/GenBank/DDBJ databases">
        <title>Draft genome sequence of the Fonsecaea monophora CBS 269.37.</title>
        <authorList>
            <person name="Bombassaro A."/>
            <person name="Vinicius W.A."/>
            <person name="De Hoog S."/>
            <person name="Sun J."/>
            <person name="Souza E.M."/>
            <person name="Raittz R.T."/>
            <person name="Costa F."/>
            <person name="Leao A.C."/>
            <person name="Tadra-Sfeir M.Z."/>
            <person name="Baura V."/>
            <person name="Balsanelli E."/>
            <person name="Pedrosa F.O."/>
            <person name="Moreno L.F."/>
            <person name="Steffens M.B."/>
            <person name="Xi L."/>
            <person name="Bocca A.L."/>
            <person name="Felipe M.S."/>
            <person name="Teixeira M."/>
            <person name="Telles Filho F.Q."/>
            <person name="Azevedo C.M."/>
            <person name="Gomes R."/>
            <person name="Vicente V.A."/>
        </authorList>
    </citation>
    <scope>NUCLEOTIDE SEQUENCE [LARGE SCALE GENOMIC DNA]</scope>
    <source>
        <strain evidence="15 16">CBS 269.37</strain>
    </source>
</reference>
<dbReference type="Gene3D" id="1.25.50.20">
    <property type="match status" value="1"/>
</dbReference>
<evidence type="ECO:0000256" key="6">
    <source>
        <dbReference type="ARBA" id="ARBA00022833"/>
    </source>
</evidence>
<evidence type="ECO:0000313" key="15">
    <source>
        <dbReference type="EMBL" id="OAG44241.1"/>
    </source>
</evidence>
<dbReference type="InterPro" id="IPR024571">
    <property type="entry name" value="ERAP1-like_C_dom"/>
</dbReference>
<dbReference type="PANTHER" id="PTHR11533">
    <property type="entry name" value="PROTEASE M1 ZINC METALLOPROTEASE"/>
    <property type="match status" value="1"/>
</dbReference>
<dbReference type="GO" id="GO:0006508">
    <property type="term" value="P:proteolysis"/>
    <property type="evidence" value="ECO:0007669"/>
    <property type="project" value="UniProtKB-KW"/>
</dbReference>
<feature type="binding site" evidence="9">
    <location>
        <position position="333"/>
    </location>
    <ligand>
        <name>Zn(2+)</name>
        <dbReference type="ChEBI" id="CHEBI:29105"/>
        <note>catalytic</note>
    </ligand>
</feature>
<dbReference type="Pfam" id="PF17900">
    <property type="entry name" value="Peptidase_M1_N"/>
    <property type="match status" value="1"/>
</dbReference>
<dbReference type="InterPro" id="IPR034016">
    <property type="entry name" value="M1_APN-typ"/>
</dbReference>
<dbReference type="Gene3D" id="2.60.40.1910">
    <property type="match status" value="1"/>
</dbReference>
<dbReference type="PANTHER" id="PTHR11533:SF171">
    <property type="entry name" value="AMINOPEPTIDASE"/>
    <property type="match status" value="1"/>
</dbReference>
<dbReference type="InterPro" id="IPR045357">
    <property type="entry name" value="Aminopeptidase_N-like_N"/>
</dbReference>
<evidence type="ECO:0000256" key="3">
    <source>
        <dbReference type="ARBA" id="ARBA00022670"/>
    </source>
</evidence>
<dbReference type="Gene3D" id="2.60.40.1730">
    <property type="entry name" value="tricorn interacting facor f3 domain"/>
    <property type="match status" value="1"/>
</dbReference>
<evidence type="ECO:0000256" key="7">
    <source>
        <dbReference type="ARBA" id="ARBA00023049"/>
    </source>
</evidence>
<evidence type="ECO:0000256" key="1">
    <source>
        <dbReference type="ARBA" id="ARBA00010136"/>
    </source>
</evidence>
<evidence type="ECO:0000256" key="9">
    <source>
        <dbReference type="PIRSR" id="PIRSR634016-3"/>
    </source>
</evidence>
<dbReference type="GO" id="GO:0008270">
    <property type="term" value="F:zinc ion binding"/>
    <property type="evidence" value="ECO:0007669"/>
    <property type="project" value="UniProtKB-UniRule"/>
</dbReference>
<dbReference type="RefSeq" id="XP_022516193.1">
    <property type="nucleotide sequence ID" value="XM_022651680.1"/>
</dbReference>
<dbReference type="Pfam" id="PF11838">
    <property type="entry name" value="ERAP1_C"/>
    <property type="match status" value="1"/>
</dbReference>
<sequence>MLSEQDASKPLSLLSQGVKPLNYNIRIFNIEFGGEWTYEGRVVIDAEATVPANHVVINARALEISRAEVSFNDLNKSSSTYSATSIVLGETSQQARISFKETIPKGPLRLDVSFKGRIDHSMVGFFRARYEPESDTSAAGVKVGKYHWQLTTHFEPCDARKAFPCFDEPHLKATFELELEIPAELTALSNMPEKSARLLEGAQTGLKAVRFEKTPIMSTYLLCWAVGDFEYIEALTKREHAGTRLPVRIYTTKGLTQYAHFALQDACDALDFFSESFGVDYPLPKCDQLVVHEFIGGAMENWGLITYKPTKILFDPATSDNRLMSKASYVIAHELAHQWFGNLVTMSGWNELWLNEGFATWAGYLAVDHLHPDWNIWGQFVGEALEEAFTLDSLNSTHPIESQIQGSSQVHQMFDSITYCKGSAVIRMLAAHIGQDAFLNGIAAYLKSRMYQNATSNDLWTALSAASGVDVATIMDPWIHEAGFPIVTAAPTADGLHLNQKPFPRHSVQQRTTCWHVPLGLDGETLTTADNTLTTESGIIKQNLSLAKLNKDHAGFYRTDYPHNHLLSLTHLSSGMSSADKVGIITDITSLVFAGVRPAGELLSVMSELRHEKDCFVWSQIRKAAGAVVSSVSDDPQIVNVLKAHIRDLMAGVKSEITWTGCADSYVKGELEKTLIQLAAFADDDEVIGEVQRRFSLWQNGDKDAINRNLQTPIFNVSVARGGEEAYRAVKAEYLRNETIDGRELCIAALGRTNLPALTRDYLDMTFRTEDHVTLQNIHFVGMAVGNGPCAEALWEYVKENWDAVYARLRINSIVFEWFVDNALSGLDNLALEADIARFFAEKDLPEMAHPVAVVRDNIARNAAFKARVGPEVVQWLKENGLLGAESSRL</sequence>
<evidence type="ECO:0000256" key="2">
    <source>
        <dbReference type="ARBA" id="ARBA00022438"/>
    </source>
</evidence>
<keyword evidence="7 11" id="KW-0482">Metalloprotease</keyword>
<dbReference type="FunFam" id="1.10.390.10:FF:000001">
    <property type="entry name" value="Aminopeptidase"/>
    <property type="match status" value="1"/>
</dbReference>
<dbReference type="PRINTS" id="PR00756">
    <property type="entry name" value="ALADIPTASE"/>
</dbReference>
<name>A0A177FKD2_9EURO</name>
<feature type="domain" description="ERAP1-like C-terminal" evidence="13">
    <location>
        <begin position="548"/>
        <end position="861"/>
    </location>
</feature>
<feature type="domain" description="Aminopeptidase N-like N-terminal" evidence="14">
    <location>
        <begin position="20"/>
        <end position="221"/>
    </location>
</feature>
<keyword evidence="16" id="KW-1185">Reference proteome</keyword>
<dbReference type="Proteomes" id="UP000077002">
    <property type="component" value="Unassembled WGS sequence"/>
</dbReference>
<feature type="binding site" evidence="9">
    <location>
        <position position="356"/>
    </location>
    <ligand>
        <name>Zn(2+)</name>
        <dbReference type="ChEBI" id="CHEBI:29105"/>
        <note>catalytic</note>
    </ligand>
</feature>
<feature type="domain" description="Peptidase M1 membrane alanine aminopeptidase" evidence="12">
    <location>
        <begin position="261"/>
        <end position="478"/>
    </location>
</feature>
<proteinExistence type="inferred from homology"/>
<evidence type="ECO:0000259" key="13">
    <source>
        <dbReference type="Pfam" id="PF11838"/>
    </source>
</evidence>
<keyword evidence="5 11" id="KW-0378">Hydrolase</keyword>
<evidence type="ECO:0000259" key="14">
    <source>
        <dbReference type="Pfam" id="PF17900"/>
    </source>
</evidence>
<dbReference type="EMBL" id="LVKK01000006">
    <property type="protein sequence ID" value="OAG44241.1"/>
    <property type="molecule type" value="Genomic_DNA"/>
</dbReference>
<dbReference type="Gene3D" id="1.10.390.10">
    <property type="entry name" value="Neutral Protease Domain 2"/>
    <property type="match status" value="1"/>
</dbReference>